<dbReference type="GO" id="GO:0003676">
    <property type="term" value="F:nucleic acid binding"/>
    <property type="evidence" value="ECO:0007669"/>
    <property type="project" value="InterPro"/>
</dbReference>
<evidence type="ECO:0000259" key="1">
    <source>
        <dbReference type="PROSITE" id="PS50879"/>
    </source>
</evidence>
<dbReference type="InterPro" id="IPR036397">
    <property type="entry name" value="RNaseH_sf"/>
</dbReference>
<reference evidence="2" key="1">
    <citation type="submission" date="2018-06" db="EMBL/GenBank/DDBJ databases">
        <authorList>
            <person name="Zhirakovskaya E."/>
        </authorList>
    </citation>
    <scope>NUCLEOTIDE SEQUENCE</scope>
</reference>
<dbReference type="Gene3D" id="3.30.420.10">
    <property type="entry name" value="Ribonuclease H-like superfamily/Ribonuclease H"/>
    <property type="match status" value="1"/>
</dbReference>
<dbReference type="SUPFAM" id="SSF53098">
    <property type="entry name" value="Ribonuclease H-like"/>
    <property type="match status" value="1"/>
</dbReference>
<dbReference type="AlphaFoldDB" id="A0A3B1DKL5"/>
<dbReference type="GO" id="GO:0004523">
    <property type="term" value="F:RNA-DNA hybrid ribonuclease activity"/>
    <property type="evidence" value="ECO:0007669"/>
    <property type="project" value="InterPro"/>
</dbReference>
<proteinExistence type="predicted"/>
<dbReference type="PROSITE" id="PS50879">
    <property type="entry name" value="RNASE_H_1"/>
    <property type="match status" value="1"/>
</dbReference>
<dbReference type="Pfam" id="PF00075">
    <property type="entry name" value="RNase_H"/>
    <property type="match status" value="1"/>
</dbReference>
<accession>A0A3B1DKL5</accession>
<protein>
    <recommendedName>
        <fullName evidence="1">RNase H type-1 domain-containing protein</fullName>
    </recommendedName>
</protein>
<gene>
    <name evidence="2" type="ORF">MNBD_NITROSPIRAE01-1272</name>
</gene>
<evidence type="ECO:0000313" key="2">
    <source>
        <dbReference type="EMBL" id="VAX29187.1"/>
    </source>
</evidence>
<dbReference type="InterPro" id="IPR012337">
    <property type="entry name" value="RNaseH-like_sf"/>
</dbReference>
<dbReference type="EMBL" id="UOGF01000048">
    <property type="protein sequence ID" value="VAX29187.1"/>
    <property type="molecule type" value="Genomic_DNA"/>
</dbReference>
<feature type="domain" description="RNase H type-1" evidence="1">
    <location>
        <begin position="16"/>
        <end position="171"/>
    </location>
</feature>
<dbReference type="InterPro" id="IPR002156">
    <property type="entry name" value="RNaseH_domain"/>
</dbReference>
<name>A0A3B1DKL5_9ZZZZ</name>
<sequence length="175" mass="20637">MENLECALFLSIYLRFMNELMLFTDGSVNTHSNIGYGAYLAVSDRVRSLDSLRLNVKVRRFEHTSSTKLELQTLLWALSNIQALGKKIRIYTDSQNIIGLPKRRSRLEQNAYRSRINKHLKNYELYQEFYKMIDRLDCEFFKVHGHQVSNQKDDMDGFFTLVDRASRNALRKECQ</sequence>
<organism evidence="2">
    <name type="scientific">hydrothermal vent metagenome</name>
    <dbReference type="NCBI Taxonomy" id="652676"/>
    <lineage>
        <taxon>unclassified sequences</taxon>
        <taxon>metagenomes</taxon>
        <taxon>ecological metagenomes</taxon>
    </lineage>
</organism>